<dbReference type="SUPFAM" id="SSF52833">
    <property type="entry name" value="Thioredoxin-like"/>
    <property type="match status" value="1"/>
</dbReference>
<gene>
    <name evidence="4" type="primary">LOC105043546</name>
</gene>
<name>A0A6I9R2M9_ELAGV</name>
<keyword evidence="1" id="KW-0808">Transferase</keyword>
<dbReference type="GO" id="GO:0005829">
    <property type="term" value="C:cytosol"/>
    <property type="evidence" value="ECO:0007669"/>
    <property type="project" value="UniProtKB-SubCell"/>
</dbReference>
<comment type="subcellular location">
    <subcellularLocation>
        <location evidence="1">Cytoplasm</location>
        <location evidence="1">Cytosol</location>
    </subcellularLocation>
</comment>
<dbReference type="EC" id="2.5.1.18" evidence="1"/>
<proteinExistence type="inferred from homology"/>
<comment type="similarity">
    <text evidence="1">Belongs to the GST superfamily.</text>
</comment>
<dbReference type="Proteomes" id="UP000504607">
    <property type="component" value="Chromosome 4"/>
</dbReference>
<dbReference type="InterPro" id="IPR004045">
    <property type="entry name" value="Glutathione_S-Trfase_N"/>
</dbReference>
<dbReference type="OrthoDB" id="1891655at2759"/>
<dbReference type="GO" id="GO:0004364">
    <property type="term" value="F:glutathione transferase activity"/>
    <property type="evidence" value="ECO:0007669"/>
    <property type="project" value="UniProtKB-UniRule"/>
</dbReference>
<reference evidence="4" key="1">
    <citation type="submission" date="2025-08" db="UniProtKB">
        <authorList>
            <consortium name="RefSeq"/>
        </authorList>
    </citation>
    <scope>IDENTIFICATION</scope>
</reference>
<dbReference type="RefSeq" id="XP_010919423.1">
    <property type="nucleotide sequence ID" value="XM_010921121.1"/>
</dbReference>
<dbReference type="AlphaFoldDB" id="A0A6I9R2M9"/>
<dbReference type="InParanoid" id="A0A6I9R2M9"/>
<comment type="function">
    <text evidence="1">Is involved in the conjugation of reduced glutathione to a wide number of exogenous and endogenous hydrophobic electrophiles.</text>
</comment>
<evidence type="ECO:0000256" key="1">
    <source>
        <dbReference type="RuleBase" id="RU369102"/>
    </source>
</evidence>
<comment type="catalytic activity">
    <reaction evidence="1">
        <text>RX + glutathione = an S-substituted glutathione + a halide anion + H(+)</text>
        <dbReference type="Rhea" id="RHEA:16437"/>
        <dbReference type="ChEBI" id="CHEBI:15378"/>
        <dbReference type="ChEBI" id="CHEBI:16042"/>
        <dbReference type="ChEBI" id="CHEBI:17792"/>
        <dbReference type="ChEBI" id="CHEBI:57925"/>
        <dbReference type="ChEBI" id="CHEBI:90779"/>
        <dbReference type="EC" id="2.5.1.18"/>
    </reaction>
</comment>
<dbReference type="Gene3D" id="3.40.30.10">
    <property type="entry name" value="Glutaredoxin"/>
    <property type="match status" value="1"/>
</dbReference>
<feature type="domain" description="GST N-terminal" evidence="2">
    <location>
        <begin position="1"/>
        <end position="60"/>
    </location>
</feature>
<evidence type="ECO:0000259" key="2">
    <source>
        <dbReference type="PROSITE" id="PS50404"/>
    </source>
</evidence>
<accession>A0A6I9R2M9</accession>
<dbReference type="PANTHER" id="PTHR11260:SF615">
    <property type="entry name" value="GLUTATHIONE S-TRANSFERASE U17"/>
    <property type="match status" value="1"/>
</dbReference>
<dbReference type="GO" id="GO:0006749">
    <property type="term" value="P:glutathione metabolic process"/>
    <property type="evidence" value="ECO:0007669"/>
    <property type="project" value="TreeGrafter"/>
</dbReference>
<evidence type="ECO:0000313" key="3">
    <source>
        <dbReference type="Proteomes" id="UP000504607"/>
    </source>
</evidence>
<dbReference type="InterPro" id="IPR045073">
    <property type="entry name" value="Omega/Tau-like"/>
</dbReference>
<dbReference type="PANTHER" id="PTHR11260">
    <property type="entry name" value="GLUTATHIONE S-TRANSFERASE, GST, SUPERFAMILY, GST DOMAIN CONTAINING"/>
    <property type="match status" value="1"/>
</dbReference>
<dbReference type="PROSITE" id="PS50404">
    <property type="entry name" value="GST_NTER"/>
    <property type="match status" value="1"/>
</dbReference>
<dbReference type="InterPro" id="IPR036249">
    <property type="entry name" value="Thioredoxin-like_sf"/>
</dbReference>
<organism evidence="3 4">
    <name type="scientific">Elaeis guineensis var. tenera</name>
    <name type="common">Oil palm</name>
    <dbReference type="NCBI Taxonomy" id="51953"/>
    <lineage>
        <taxon>Eukaryota</taxon>
        <taxon>Viridiplantae</taxon>
        <taxon>Streptophyta</taxon>
        <taxon>Embryophyta</taxon>
        <taxon>Tracheophyta</taxon>
        <taxon>Spermatophyta</taxon>
        <taxon>Magnoliopsida</taxon>
        <taxon>Liliopsida</taxon>
        <taxon>Arecaceae</taxon>
        <taxon>Arecoideae</taxon>
        <taxon>Cocoseae</taxon>
        <taxon>Elaeidinae</taxon>
        <taxon>Elaeis</taxon>
    </lineage>
</organism>
<keyword evidence="3" id="KW-1185">Reference proteome</keyword>
<evidence type="ECO:0000313" key="4">
    <source>
        <dbReference type="RefSeq" id="XP_010919423.1"/>
    </source>
</evidence>
<dbReference type="Gene3D" id="1.20.1050.10">
    <property type="match status" value="1"/>
</dbReference>
<protein>
    <recommendedName>
        <fullName evidence="1">Glutathione S-transferase</fullName>
        <ecNumber evidence="1">2.5.1.18</ecNumber>
    </recommendedName>
</protein>
<keyword evidence="1" id="KW-0963">Cytoplasm</keyword>
<dbReference type="Pfam" id="PF02798">
    <property type="entry name" value="GST_N"/>
    <property type="match status" value="1"/>
</dbReference>
<sequence>MALNLKGVGYEVLEEVPGTRSALILESNTIYKKMPVVIHNGKPESMIIVQYIDEVWAAEGPSILPSDPYDHAIARIWAVYIDDKKANVVADALSRKFSDELAALITSQKPILLDLEKSGIEIRLHDSQIQLANLVLQPTLIEKIKAAQKEDSELQKVIED</sequence>